<evidence type="ECO:0000313" key="15">
    <source>
        <dbReference type="Proteomes" id="UP000620104"/>
    </source>
</evidence>
<feature type="transmembrane region" description="Helical" evidence="13">
    <location>
        <begin position="653"/>
        <end position="672"/>
    </location>
</feature>
<evidence type="ECO:0000256" key="8">
    <source>
        <dbReference type="ARBA" id="ARBA00023315"/>
    </source>
</evidence>
<keyword evidence="3 10" id="KW-0808">Transferase</keyword>
<sequence>MSSTISAGRARSGSGAPLGNITMTANPDESISITAPVPGKSGAIIPTPNGEIRVRPYRSTSTSQIKAMITYTPRASGLDRFNDRPTADPFWGFYSLFWIGLFLTLCRAVVHSWETSRTLLSFTFGRLITRDAWVLALSDFVMVTSMFVCVPFVKGLKNGTYQYYWTGVVMQHIWQAMFLAMAVWWGWYRQWYWVQAGFLVLHALSSMMKMHSYCAHNGMLSSIYFNMKDEENRLAALLKSFSDGGESIRKEAERKAQDHIRREKEVERETNRVSSNVSASTSRESSPAGSRSDIPVGTPNVPTGTSSFTTGYLSQGDLLKLRLAPEVMSGLSDAPSAVRARHTAGQRSESPNPNPILKTNNADPKTTQVPLGTSLEPAHMGQARLQRQPSALTYATDERVATLARNIDTMRDELTSHGSDGIVWPANIGYKSYWEFMCMPTLCYQLWYPRTSTMRPIYVVEKVFATFGVFSLIYTITEYYILPYMPKPGESLLKAYMELAVPMIVNYLLKSASVLACFSANPLPTFQHIATSTQIFECVCNGFAELTYFADREFYQDWWNSTTWDEFARKWNKPVHTFLLRHVYASTMSTYQLSKTSATFLTFLLSALCHEMVMAVVTKKIRLYLFAMQMAQLPMIWMGRLPIVRRNKLIGNIVFWLGLLSGFPLLAIAYLVY</sequence>
<accession>A0A8H3YDK4</accession>
<feature type="transmembrane region" description="Helical" evidence="13">
    <location>
        <begin position="90"/>
        <end position="113"/>
    </location>
</feature>
<comment type="function">
    <text evidence="9">Sterol O-acyltransferase that catalyzes the formation of stery esters.</text>
</comment>
<dbReference type="GO" id="GO:0008204">
    <property type="term" value="P:ergosterol metabolic process"/>
    <property type="evidence" value="ECO:0007669"/>
    <property type="project" value="TreeGrafter"/>
</dbReference>
<evidence type="ECO:0000256" key="2">
    <source>
        <dbReference type="ARBA" id="ARBA00009010"/>
    </source>
</evidence>
<protein>
    <recommendedName>
        <fullName evidence="10">O-acyltransferase</fullName>
    </recommendedName>
</protein>
<comment type="caution">
    <text evidence="14">The sequence shown here is derived from an EMBL/GenBank/DDBJ whole genome shotgun (WGS) entry which is preliminary data.</text>
</comment>
<feature type="transmembrane region" description="Helical" evidence="13">
    <location>
        <begin position="165"/>
        <end position="185"/>
    </location>
</feature>
<dbReference type="EMBL" id="BLZA01000005">
    <property type="protein sequence ID" value="GHJ83876.1"/>
    <property type="molecule type" value="Genomic_DNA"/>
</dbReference>
<evidence type="ECO:0000256" key="7">
    <source>
        <dbReference type="ARBA" id="ARBA00023136"/>
    </source>
</evidence>
<comment type="subcellular location">
    <subcellularLocation>
        <location evidence="1 10">Endoplasmic reticulum membrane</location>
        <topology evidence="1 10">Multi-pass membrane protein</topology>
    </subcellularLocation>
</comment>
<keyword evidence="15" id="KW-1185">Reference proteome</keyword>
<feature type="compositionally biased region" description="Polar residues" evidence="12">
    <location>
        <begin position="272"/>
        <end position="289"/>
    </location>
</feature>
<feature type="region of interest" description="Disordered" evidence="12">
    <location>
        <begin position="1"/>
        <end position="21"/>
    </location>
</feature>
<feature type="region of interest" description="Disordered" evidence="12">
    <location>
        <begin position="248"/>
        <end position="309"/>
    </location>
</feature>
<evidence type="ECO:0000256" key="6">
    <source>
        <dbReference type="ARBA" id="ARBA00022989"/>
    </source>
</evidence>
<feature type="compositionally biased region" description="Polar residues" evidence="12">
    <location>
        <begin position="300"/>
        <end position="309"/>
    </location>
</feature>
<name>A0A8H3YDK4_9TREE</name>
<dbReference type="GO" id="GO:0034737">
    <property type="term" value="F:ergosterol O-acyltransferase activity"/>
    <property type="evidence" value="ECO:0007669"/>
    <property type="project" value="TreeGrafter"/>
</dbReference>
<reference evidence="14" key="1">
    <citation type="submission" date="2020-07" db="EMBL/GenBank/DDBJ databases">
        <title>Draft Genome Sequence of a Deep-Sea Yeast, Naganishia (Cryptococcus) liquefaciens strain N6.</title>
        <authorList>
            <person name="Han Y.W."/>
            <person name="Kajitani R."/>
            <person name="Morimoto H."/>
            <person name="Parhat M."/>
            <person name="Tsubouchi H."/>
            <person name="Bakenova O."/>
            <person name="Ogata M."/>
            <person name="Argunhan B."/>
            <person name="Aoki R."/>
            <person name="Kajiwara S."/>
            <person name="Itoh T."/>
            <person name="Iwasaki H."/>
        </authorList>
    </citation>
    <scope>NUCLEOTIDE SEQUENCE</scope>
    <source>
        <strain evidence="14">N6</strain>
    </source>
</reference>
<evidence type="ECO:0000256" key="13">
    <source>
        <dbReference type="SAM" id="Phobius"/>
    </source>
</evidence>
<dbReference type="Proteomes" id="UP000620104">
    <property type="component" value="Unassembled WGS sequence"/>
</dbReference>
<evidence type="ECO:0000256" key="12">
    <source>
        <dbReference type="SAM" id="MobiDB-lite"/>
    </source>
</evidence>
<evidence type="ECO:0000256" key="11">
    <source>
        <dbReference type="PIRSR" id="PIRSR000439-1"/>
    </source>
</evidence>
<feature type="transmembrane region" description="Helical" evidence="13">
    <location>
        <begin position="133"/>
        <end position="153"/>
    </location>
</feature>
<dbReference type="InterPro" id="IPR004299">
    <property type="entry name" value="MBOAT_fam"/>
</dbReference>
<proteinExistence type="inferred from homology"/>
<feature type="transmembrane region" description="Helical" evidence="13">
    <location>
        <begin position="598"/>
        <end position="617"/>
    </location>
</feature>
<keyword evidence="8 10" id="KW-0012">Acyltransferase</keyword>
<dbReference type="AlphaFoldDB" id="A0A8H3YDK4"/>
<evidence type="ECO:0000256" key="3">
    <source>
        <dbReference type="ARBA" id="ARBA00022679"/>
    </source>
</evidence>
<organism evidence="14 15">
    <name type="scientific">Naganishia liquefaciens</name>
    <dbReference type="NCBI Taxonomy" id="104408"/>
    <lineage>
        <taxon>Eukaryota</taxon>
        <taxon>Fungi</taxon>
        <taxon>Dikarya</taxon>
        <taxon>Basidiomycota</taxon>
        <taxon>Agaricomycotina</taxon>
        <taxon>Tremellomycetes</taxon>
        <taxon>Filobasidiales</taxon>
        <taxon>Filobasidiaceae</taxon>
        <taxon>Naganishia</taxon>
    </lineage>
</organism>
<dbReference type="GO" id="GO:0005789">
    <property type="term" value="C:endoplasmic reticulum membrane"/>
    <property type="evidence" value="ECO:0007669"/>
    <property type="project" value="UniProtKB-SubCell"/>
</dbReference>
<evidence type="ECO:0000313" key="14">
    <source>
        <dbReference type="EMBL" id="GHJ83876.1"/>
    </source>
</evidence>
<feature type="active site" evidence="11">
    <location>
        <position position="610"/>
    </location>
</feature>
<dbReference type="PANTHER" id="PTHR10408:SF9">
    <property type="entry name" value="STEROL O-ACYLTRANSFERASE 2-RELATED"/>
    <property type="match status" value="1"/>
</dbReference>
<dbReference type="PANTHER" id="PTHR10408">
    <property type="entry name" value="STEROL O-ACYLTRANSFERASE"/>
    <property type="match status" value="1"/>
</dbReference>
<feature type="compositionally biased region" description="Basic and acidic residues" evidence="12">
    <location>
        <begin position="248"/>
        <end position="271"/>
    </location>
</feature>
<evidence type="ECO:0000256" key="4">
    <source>
        <dbReference type="ARBA" id="ARBA00022692"/>
    </source>
</evidence>
<feature type="transmembrane region" description="Helical" evidence="13">
    <location>
        <begin position="191"/>
        <end position="208"/>
    </location>
</feature>
<dbReference type="PIRSF" id="PIRSF000439">
    <property type="entry name" value="Oat_ACAT_DAG_ARE"/>
    <property type="match status" value="1"/>
</dbReference>
<keyword evidence="4 13" id="KW-0812">Transmembrane</keyword>
<keyword evidence="6 13" id="KW-1133">Transmembrane helix</keyword>
<keyword evidence="7 10" id="KW-0472">Membrane</keyword>
<feature type="region of interest" description="Disordered" evidence="12">
    <location>
        <begin position="332"/>
        <end position="373"/>
    </location>
</feature>
<evidence type="ECO:0000256" key="1">
    <source>
        <dbReference type="ARBA" id="ARBA00004477"/>
    </source>
</evidence>
<dbReference type="InterPro" id="IPR014371">
    <property type="entry name" value="Oat_ACAT_DAG_ARE"/>
</dbReference>
<dbReference type="Pfam" id="PF03062">
    <property type="entry name" value="MBOAT"/>
    <property type="match status" value="1"/>
</dbReference>
<keyword evidence="5 10" id="KW-0256">Endoplasmic reticulum</keyword>
<comment type="similarity">
    <text evidence="2 10">Belongs to the membrane-bound acyltransferase family. Sterol o-acyltransferase subfamily.</text>
</comment>
<evidence type="ECO:0000256" key="10">
    <source>
        <dbReference type="PIRNR" id="PIRNR000439"/>
    </source>
</evidence>
<evidence type="ECO:0000256" key="5">
    <source>
        <dbReference type="ARBA" id="ARBA00022824"/>
    </source>
</evidence>
<dbReference type="OrthoDB" id="10039049at2759"/>
<feature type="transmembrane region" description="Helical" evidence="13">
    <location>
        <begin position="463"/>
        <end position="481"/>
    </location>
</feature>
<evidence type="ECO:0000256" key="9">
    <source>
        <dbReference type="ARBA" id="ARBA00023568"/>
    </source>
</evidence>
<feature type="compositionally biased region" description="Polar residues" evidence="12">
    <location>
        <begin position="345"/>
        <end position="371"/>
    </location>
</feature>
<gene>
    <name evidence="14" type="ORF">NliqN6_0278</name>
</gene>